<sequence length="568" mass="63149">MEIFQQTYCIDYNGWVSGVSSAPPPKQIDFASQTIPELIYTKTGNDRVAAVFDAESQNYTFSKIISEMETLAAGFLSIGLKQGDRVLVAGSNHSQVMICALACARAGLVFSLVNPNFPNSHQLERALITGDFTAIVCFRAHQYDADHLYSLLVELAPELMTFRKGALKLNALPKLTHVILGEEEHRHAGSFTLSEVFLKSTKEKIAKLPDYNKWSSHKLACLQFTLGTTGDQKLVALSHYQMLNGARAVANAFGINKEHVLACALPIFRIAIFNLVCLSPFLTECRSVFPEPSPLPKNLFASVSKYKCTTLLSNGAALRLLLKISQTQRVKLAALENILLIGDRVSKEVLRLIKIQAENVKIIAVGYLLTETGSIPIMGDQNTDFTRTIGKPIAGYEAHLIPLDGSENAVEVGKLGKLLIRVYYGSTFMGYAPDTHGKEKWVDTGDIARQDENGAFEIVTNEEDLIYDKNNCIIEHWNVERLLNQNDLLKGIQVVSKGRDQPVTAVCVARNRQFNAAQLKDELKNMCRNHRFPVPEAFAFVDEFPRVHTKIQKFRIRAMLVSGEIAVF</sequence>
<accession>A0A8S1F4L4</accession>
<dbReference type="Pfam" id="PF00501">
    <property type="entry name" value="AMP-binding"/>
    <property type="match status" value="1"/>
</dbReference>
<gene>
    <name evidence="2" type="ORF">CBOVIS_LOCUS12217</name>
</gene>
<dbReference type="SUPFAM" id="SSF56801">
    <property type="entry name" value="Acetyl-CoA synthetase-like"/>
    <property type="match status" value="1"/>
</dbReference>
<dbReference type="EMBL" id="CADEPM010000011">
    <property type="protein sequence ID" value="CAB3410738.1"/>
    <property type="molecule type" value="Genomic_DNA"/>
</dbReference>
<name>A0A8S1F4L4_9PELO</name>
<evidence type="ECO:0000313" key="3">
    <source>
        <dbReference type="Proteomes" id="UP000494206"/>
    </source>
</evidence>
<dbReference type="Gene3D" id="3.40.50.12780">
    <property type="entry name" value="N-terminal domain of ligase-like"/>
    <property type="match status" value="1"/>
</dbReference>
<proteinExistence type="predicted"/>
<dbReference type="Proteomes" id="UP000494206">
    <property type="component" value="Unassembled WGS sequence"/>
</dbReference>
<dbReference type="AlphaFoldDB" id="A0A8S1F4L4"/>
<dbReference type="InterPro" id="IPR000873">
    <property type="entry name" value="AMP-dep_synth/lig_dom"/>
</dbReference>
<keyword evidence="3" id="KW-1185">Reference proteome</keyword>
<dbReference type="GO" id="GO:0031956">
    <property type="term" value="F:medium-chain fatty acid-CoA ligase activity"/>
    <property type="evidence" value="ECO:0007669"/>
    <property type="project" value="TreeGrafter"/>
</dbReference>
<evidence type="ECO:0000259" key="1">
    <source>
        <dbReference type="Pfam" id="PF00501"/>
    </source>
</evidence>
<reference evidence="2 3" key="1">
    <citation type="submission" date="2020-04" db="EMBL/GenBank/DDBJ databases">
        <authorList>
            <person name="Laetsch R D."/>
            <person name="Stevens L."/>
            <person name="Kumar S."/>
            <person name="Blaxter L. M."/>
        </authorList>
    </citation>
    <scope>NUCLEOTIDE SEQUENCE [LARGE SCALE GENOMIC DNA]</scope>
</reference>
<dbReference type="PANTHER" id="PTHR43201">
    <property type="entry name" value="ACYL-COA SYNTHETASE"/>
    <property type="match status" value="1"/>
</dbReference>
<protein>
    <recommendedName>
        <fullName evidence="1">AMP-dependent synthetase/ligase domain-containing protein</fullName>
    </recommendedName>
</protein>
<organism evidence="2 3">
    <name type="scientific">Caenorhabditis bovis</name>
    <dbReference type="NCBI Taxonomy" id="2654633"/>
    <lineage>
        <taxon>Eukaryota</taxon>
        <taxon>Metazoa</taxon>
        <taxon>Ecdysozoa</taxon>
        <taxon>Nematoda</taxon>
        <taxon>Chromadorea</taxon>
        <taxon>Rhabditida</taxon>
        <taxon>Rhabditina</taxon>
        <taxon>Rhabditomorpha</taxon>
        <taxon>Rhabditoidea</taxon>
        <taxon>Rhabditidae</taxon>
        <taxon>Peloderinae</taxon>
        <taxon>Caenorhabditis</taxon>
    </lineage>
</organism>
<dbReference type="InterPro" id="IPR042099">
    <property type="entry name" value="ANL_N_sf"/>
</dbReference>
<dbReference type="GO" id="GO:0006631">
    <property type="term" value="P:fatty acid metabolic process"/>
    <property type="evidence" value="ECO:0007669"/>
    <property type="project" value="TreeGrafter"/>
</dbReference>
<feature type="domain" description="AMP-dependent synthetase/ligase" evidence="1">
    <location>
        <begin position="44"/>
        <end position="431"/>
    </location>
</feature>
<dbReference type="OrthoDB" id="10253115at2759"/>
<evidence type="ECO:0000313" key="2">
    <source>
        <dbReference type="EMBL" id="CAB3410738.1"/>
    </source>
</evidence>
<comment type="caution">
    <text evidence="2">The sequence shown here is derived from an EMBL/GenBank/DDBJ whole genome shotgun (WGS) entry which is preliminary data.</text>
</comment>
<dbReference type="PANTHER" id="PTHR43201:SF12">
    <property type="entry name" value="AMP-DEPENDENT SYNTHETASE_LIGASE DOMAIN-CONTAINING PROTEIN"/>
    <property type="match status" value="1"/>
</dbReference>